<evidence type="ECO:0000259" key="14">
    <source>
        <dbReference type="PROSITE" id="PS51066"/>
    </source>
</evidence>
<feature type="domain" description="Formamidopyrimidine-DNA glycosylase catalytic" evidence="15">
    <location>
        <begin position="2"/>
        <end position="123"/>
    </location>
</feature>
<evidence type="ECO:0000256" key="7">
    <source>
        <dbReference type="ARBA" id="ARBA00022833"/>
    </source>
</evidence>
<organism evidence="16 17">
    <name type="scientific">Schaalia odontolytica</name>
    <dbReference type="NCBI Taxonomy" id="1660"/>
    <lineage>
        <taxon>Bacteria</taxon>
        <taxon>Bacillati</taxon>
        <taxon>Actinomycetota</taxon>
        <taxon>Actinomycetes</taxon>
        <taxon>Actinomycetales</taxon>
        <taxon>Actinomycetaceae</taxon>
        <taxon>Schaalia</taxon>
    </lineage>
</organism>
<evidence type="ECO:0000256" key="3">
    <source>
        <dbReference type="ARBA" id="ARBA00022723"/>
    </source>
</evidence>
<keyword evidence="9" id="KW-0234">DNA repair</keyword>
<dbReference type="GO" id="GO:0000703">
    <property type="term" value="F:oxidized pyrimidine nucleobase lesion DNA N-glycosylase activity"/>
    <property type="evidence" value="ECO:0007669"/>
    <property type="project" value="TreeGrafter"/>
</dbReference>
<dbReference type="GO" id="GO:0006284">
    <property type="term" value="P:base-excision repair"/>
    <property type="evidence" value="ECO:0007669"/>
    <property type="project" value="InterPro"/>
</dbReference>
<dbReference type="InterPro" id="IPR012319">
    <property type="entry name" value="FPG_cat"/>
</dbReference>
<evidence type="ECO:0000256" key="8">
    <source>
        <dbReference type="ARBA" id="ARBA00023125"/>
    </source>
</evidence>
<dbReference type="Gene3D" id="3.20.190.10">
    <property type="entry name" value="MutM-like, N-terminal"/>
    <property type="match status" value="1"/>
</dbReference>
<dbReference type="OrthoDB" id="9800855at2"/>
<dbReference type="InterPro" id="IPR000214">
    <property type="entry name" value="Znf_DNA_glyclase/AP_lyase"/>
</dbReference>
<dbReference type="SUPFAM" id="SSF57716">
    <property type="entry name" value="Glucocorticoid receptor-like (DNA-binding domain)"/>
    <property type="match status" value="1"/>
</dbReference>
<dbReference type="SMART" id="SM00898">
    <property type="entry name" value="Fapy_DNA_glyco"/>
    <property type="match status" value="1"/>
</dbReference>
<dbReference type="InterPro" id="IPR010979">
    <property type="entry name" value="Ribosomal_uS13-like_H2TH"/>
</dbReference>
<evidence type="ECO:0000256" key="9">
    <source>
        <dbReference type="ARBA" id="ARBA00023204"/>
    </source>
</evidence>
<reference evidence="16 17" key="1">
    <citation type="submission" date="2015-10" db="EMBL/GenBank/DDBJ databases">
        <title>Draft Genome of Actinomyces odontolyticus subsp. actinosynbacter strain XH001.</title>
        <authorList>
            <person name="Mclean J.S."/>
            <person name="He X."/>
        </authorList>
    </citation>
    <scope>NUCLEOTIDE SEQUENCE [LARGE SCALE GENOMIC DNA]</scope>
    <source>
        <strain evidence="16 17">XH001</strain>
    </source>
</reference>
<dbReference type="InterPro" id="IPR015886">
    <property type="entry name" value="H2TH_FPG"/>
</dbReference>
<keyword evidence="7" id="KW-0862">Zinc</keyword>
<evidence type="ECO:0000256" key="4">
    <source>
        <dbReference type="ARBA" id="ARBA00022763"/>
    </source>
</evidence>
<dbReference type="PROSITE" id="PS51068">
    <property type="entry name" value="FPG_CAT"/>
    <property type="match status" value="1"/>
</dbReference>
<keyword evidence="5 13" id="KW-0863">Zinc-finger</keyword>
<evidence type="ECO:0000256" key="10">
    <source>
        <dbReference type="ARBA" id="ARBA00023239"/>
    </source>
</evidence>
<keyword evidence="8" id="KW-0238">DNA-binding</keyword>
<dbReference type="Pfam" id="PF06831">
    <property type="entry name" value="H2TH"/>
    <property type="match status" value="1"/>
</dbReference>
<dbReference type="EC" id="4.2.99.18" evidence="2"/>
<evidence type="ECO:0000256" key="2">
    <source>
        <dbReference type="ARBA" id="ARBA00012720"/>
    </source>
</evidence>
<dbReference type="PANTHER" id="PTHR42697:SF1">
    <property type="entry name" value="ENDONUCLEASE 8"/>
    <property type="match status" value="1"/>
</dbReference>
<dbReference type="PROSITE" id="PS51066">
    <property type="entry name" value="ZF_FPG_2"/>
    <property type="match status" value="1"/>
</dbReference>
<dbReference type="SMART" id="SM01232">
    <property type="entry name" value="H2TH"/>
    <property type="match status" value="1"/>
</dbReference>
<evidence type="ECO:0000256" key="12">
    <source>
        <dbReference type="ARBA" id="ARBA00023295"/>
    </source>
</evidence>
<dbReference type="AlphaFoldDB" id="A0A0V8RT54"/>
<keyword evidence="4" id="KW-0227">DNA damage</keyword>
<dbReference type="SUPFAM" id="SSF81624">
    <property type="entry name" value="N-terminal domain of MutM-like DNA repair proteins"/>
    <property type="match status" value="1"/>
</dbReference>
<dbReference type="CDD" id="cd08970">
    <property type="entry name" value="AcNei1_N"/>
    <property type="match status" value="1"/>
</dbReference>
<evidence type="ECO:0000259" key="15">
    <source>
        <dbReference type="PROSITE" id="PS51068"/>
    </source>
</evidence>
<dbReference type="GO" id="GO:0140078">
    <property type="term" value="F:class I DNA-(apurinic or apyrimidinic site) endonuclease activity"/>
    <property type="evidence" value="ECO:0007669"/>
    <property type="project" value="UniProtKB-EC"/>
</dbReference>
<dbReference type="InterPro" id="IPR035937">
    <property type="entry name" value="FPG_N"/>
</dbReference>
<gene>
    <name evidence="16" type="ORF">APY09_06800</name>
</gene>
<dbReference type="RefSeq" id="WP_060566977.1">
    <property type="nucleotide sequence ID" value="NZ_CP040006.1"/>
</dbReference>
<protein>
    <recommendedName>
        <fullName evidence="2">DNA-(apurinic or apyrimidinic site) lyase</fullName>
        <ecNumber evidence="2">4.2.99.18</ecNumber>
    </recommendedName>
</protein>
<dbReference type="Proteomes" id="UP000054686">
    <property type="component" value="Unassembled WGS sequence"/>
</dbReference>
<evidence type="ECO:0000256" key="5">
    <source>
        <dbReference type="ARBA" id="ARBA00022771"/>
    </source>
</evidence>
<sequence length="345" mass="38100">MPEGDAVRRLAGTLDELFVGGIVSASSPQGRFASSAALLDGWVMQRVRVHGKHMFIGFVPPIEGETYEAGVALLEGAAAGSGEPILPEDAPWPDRWVHIHLGLYGWWRFNGDETVVDEGHGVAHRIPNVPKGEWNGHSETRWGEGFGEAKAGEWEPPEPVGAVRLRLFNDHAVADLVGPNRCDLITDEERIKAESKLGPDPLDAGARSDVEAMERFAQVAHSKKRAIGEIVMDQSIIAGVGNIYRADALFLAGISPHRKGANISIKRLRELWVLICDLMNRGLAAGRLDTMDPEEAPNPPIEGDEEASRWYVYHRTDRPCLRCGTPIREALMQNRRLFWCPSCQR</sequence>
<dbReference type="PANTHER" id="PTHR42697">
    <property type="entry name" value="ENDONUCLEASE 8"/>
    <property type="match status" value="1"/>
</dbReference>
<dbReference type="SUPFAM" id="SSF46946">
    <property type="entry name" value="S13-like H2TH domain"/>
    <property type="match status" value="1"/>
</dbReference>
<keyword evidence="12" id="KW-0326">Glycosidase</keyword>
<dbReference type="EMBL" id="LLVT01000002">
    <property type="protein sequence ID" value="KSW11160.1"/>
    <property type="molecule type" value="Genomic_DNA"/>
</dbReference>
<comment type="caution">
    <text evidence="16">The sequence shown here is derived from an EMBL/GenBank/DDBJ whole genome shotgun (WGS) entry which is preliminary data.</text>
</comment>
<dbReference type="GO" id="GO:0003684">
    <property type="term" value="F:damaged DNA binding"/>
    <property type="evidence" value="ECO:0007669"/>
    <property type="project" value="InterPro"/>
</dbReference>
<feature type="domain" description="FPG-type" evidence="14">
    <location>
        <begin position="311"/>
        <end position="345"/>
    </location>
</feature>
<dbReference type="Gene3D" id="1.10.8.50">
    <property type="match status" value="1"/>
</dbReference>
<evidence type="ECO:0000313" key="17">
    <source>
        <dbReference type="Proteomes" id="UP000054686"/>
    </source>
</evidence>
<evidence type="ECO:0000256" key="6">
    <source>
        <dbReference type="ARBA" id="ARBA00022801"/>
    </source>
</evidence>
<comment type="similarity">
    <text evidence="1">Belongs to the FPG family.</text>
</comment>
<dbReference type="GO" id="GO:0008270">
    <property type="term" value="F:zinc ion binding"/>
    <property type="evidence" value="ECO:0007669"/>
    <property type="project" value="UniProtKB-KW"/>
</dbReference>
<keyword evidence="11" id="KW-0511">Multifunctional enzyme</keyword>
<evidence type="ECO:0000256" key="1">
    <source>
        <dbReference type="ARBA" id="ARBA00009409"/>
    </source>
</evidence>
<keyword evidence="10" id="KW-0456">Lyase</keyword>
<evidence type="ECO:0000256" key="13">
    <source>
        <dbReference type="PROSITE-ProRule" id="PRU00391"/>
    </source>
</evidence>
<keyword evidence="3" id="KW-0479">Metal-binding</keyword>
<evidence type="ECO:0000313" key="16">
    <source>
        <dbReference type="EMBL" id="KSW11160.1"/>
    </source>
</evidence>
<evidence type="ECO:0000256" key="11">
    <source>
        <dbReference type="ARBA" id="ARBA00023268"/>
    </source>
</evidence>
<proteinExistence type="inferred from homology"/>
<accession>A0A0V8RT54</accession>
<name>A0A0V8RT54_9ACTO</name>
<keyword evidence="6" id="KW-0378">Hydrolase</keyword>